<dbReference type="AlphaFoldDB" id="A0A0W1SPU3"/>
<comment type="caution">
    <text evidence="3">The sequence shown here is derived from an EMBL/GenBank/DDBJ whole genome shotgun (WGS) entry which is preliminary data.</text>
</comment>
<feature type="domain" description="CAAX prenyl protease 2/Lysostaphin resistance protein A-like" evidence="2">
    <location>
        <begin position="122"/>
        <end position="230"/>
    </location>
</feature>
<dbReference type="OrthoDB" id="28575at2157"/>
<protein>
    <submittedName>
        <fullName evidence="3">Abortive infection protein</fullName>
    </submittedName>
</protein>
<dbReference type="Pfam" id="PF02517">
    <property type="entry name" value="Rce1-like"/>
    <property type="match status" value="1"/>
</dbReference>
<dbReference type="PANTHER" id="PTHR35797:SF1">
    <property type="entry name" value="PROTEASE"/>
    <property type="match status" value="1"/>
</dbReference>
<reference evidence="3 4" key="1">
    <citation type="submission" date="2015-12" db="EMBL/GenBank/DDBJ databases">
        <title>Haloferax profundi sp. nov. isolated from the Discovery deep brine-seawater interface in the Red Sea.</title>
        <authorList>
            <person name="Zhang G."/>
            <person name="Stingl U."/>
            <person name="Rashid M."/>
        </authorList>
    </citation>
    <scope>NUCLEOTIDE SEQUENCE [LARGE SCALE GENOMIC DNA]</scope>
    <source>
        <strain evidence="3 4">SB29</strain>
    </source>
</reference>
<keyword evidence="4" id="KW-1185">Reference proteome</keyword>
<organism evidence="3 4">
    <name type="scientific">Haloferax profundi</name>
    <dbReference type="NCBI Taxonomy" id="1544718"/>
    <lineage>
        <taxon>Archaea</taxon>
        <taxon>Methanobacteriati</taxon>
        <taxon>Methanobacteriota</taxon>
        <taxon>Stenosarchaea group</taxon>
        <taxon>Halobacteria</taxon>
        <taxon>Halobacteriales</taxon>
        <taxon>Haloferacaceae</taxon>
        <taxon>Haloferax</taxon>
    </lineage>
</organism>
<feature type="transmembrane region" description="Helical" evidence="1">
    <location>
        <begin position="218"/>
        <end position="235"/>
    </location>
</feature>
<feature type="transmembrane region" description="Helical" evidence="1">
    <location>
        <begin position="16"/>
        <end position="36"/>
    </location>
</feature>
<keyword evidence="1" id="KW-1133">Transmembrane helix</keyword>
<dbReference type="PANTHER" id="PTHR35797">
    <property type="entry name" value="PROTEASE-RELATED"/>
    <property type="match status" value="1"/>
</dbReference>
<feature type="transmembrane region" description="Helical" evidence="1">
    <location>
        <begin position="247"/>
        <end position="269"/>
    </location>
</feature>
<gene>
    <name evidence="3" type="ORF">AUR66_12130</name>
</gene>
<feature type="transmembrane region" description="Helical" evidence="1">
    <location>
        <begin position="155"/>
        <end position="173"/>
    </location>
</feature>
<evidence type="ECO:0000313" key="4">
    <source>
        <dbReference type="Proteomes" id="UP000053157"/>
    </source>
</evidence>
<evidence type="ECO:0000256" key="1">
    <source>
        <dbReference type="SAM" id="Phobius"/>
    </source>
</evidence>
<sequence>MRRWLRGVVTARPTTAFFVLAYGISWVAWFPLVLGVDDPLRTASFVLGGFGPALAGAVTTWLAGDSVRAWARQIVHWRVAPRWYLVAFALPLVVVALASVALAMRGYDVDPGLLSGRTAAVLGGFVFVALVGGGNEEPGWRGFALPRLQERHTPVRATLILGVVWAFWHLPLLATGPATIDSLAALGRETPLILVRVLNIVGVAFLLTWVYNGTRGSVLLALLAHAGFNTANSTLVPLPAEALDGDAATGVLVAVTVVVWVLAILLVVLTRGRLGYDADSSPLRSTGDVSTTAD</sequence>
<dbReference type="InterPro" id="IPR003675">
    <property type="entry name" value="Rce1/LyrA-like_dom"/>
</dbReference>
<dbReference type="GO" id="GO:0004175">
    <property type="term" value="F:endopeptidase activity"/>
    <property type="evidence" value="ECO:0007669"/>
    <property type="project" value="UniProtKB-ARBA"/>
</dbReference>
<keyword evidence="1" id="KW-0472">Membrane</keyword>
<proteinExistence type="predicted"/>
<keyword evidence="1" id="KW-0812">Transmembrane</keyword>
<evidence type="ECO:0000313" key="3">
    <source>
        <dbReference type="EMBL" id="KTG28348.1"/>
    </source>
</evidence>
<evidence type="ECO:0000259" key="2">
    <source>
        <dbReference type="Pfam" id="PF02517"/>
    </source>
</evidence>
<dbReference type="Proteomes" id="UP000053157">
    <property type="component" value="Unassembled WGS sequence"/>
</dbReference>
<dbReference type="RefSeq" id="WP_058571784.1">
    <property type="nucleotide sequence ID" value="NZ_LOPV01000139.1"/>
</dbReference>
<accession>A0A0W1SPU3</accession>
<dbReference type="EMBL" id="LOPV01000139">
    <property type="protein sequence ID" value="KTG28348.1"/>
    <property type="molecule type" value="Genomic_DNA"/>
</dbReference>
<feature type="transmembrane region" description="Helical" evidence="1">
    <location>
        <begin position="42"/>
        <end position="63"/>
    </location>
</feature>
<dbReference type="InterPro" id="IPR042150">
    <property type="entry name" value="MmRce1-like"/>
</dbReference>
<name>A0A0W1SPU3_9EURY</name>
<feature type="transmembrane region" description="Helical" evidence="1">
    <location>
        <begin position="116"/>
        <end position="134"/>
    </location>
</feature>
<feature type="transmembrane region" description="Helical" evidence="1">
    <location>
        <begin position="83"/>
        <end position="104"/>
    </location>
</feature>
<feature type="transmembrane region" description="Helical" evidence="1">
    <location>
        <begin position="193"/>
        <end position="211"/>
    </location>
</feature>
<dbReference type="GO" id="GO:0080120">
    <property type="term" value="P:CAAX-box protein maturation"/>
    <property type="evidence" value="ECO:0007669"/>
    <property type="project" value="UniProtKB-ARBA"/>
</dbReference>